<dbReference type="AlphaFoldDB" id="A0A9P6H222"/>
<sequence>MSKLTTLFGRLWHQKKKKTKSSFNPDATEVPLGPINKLPQELVEEILSYFVDDTRTLQACSLTCRFWYIATVHHLHYSLTTDDDSLIPTDKKRWWPGPLEKMYEFDLLPLVKRLRIRMWRHRASFAPDQLDEHNLRYFSALKNLQELGIDDLALRNFMPDLQRYFGHLSPTLRFLALKRPFGSSRQIVYFIGLFPNLQDLKLHNPFLTYEEETIVDTTPVPLSSPPLQGRLTLALLTREQVVKDMIMLFGGLRFHHMDLFGVKCLPLLLEQCAATLETLRLYQTDPYADNMCLDLSQNKTLRTLETTAESIAGAGNSAPEFLRSVLSSVASPGMLDVVVIYHEHDFAGWEYCQTCRPDPFCFRHPLYPPLCHFLEQMEVFHKMYNARKFRLVLCVEVHRCMEDFSVRLLESAVKKQEVNGGSECPICRPVIICERRSIRTRARDYYTGATGKQVSASAL</sequence>
<keyword evidence="3" id="KW-1185">Reference proteome</keyword>
<evidence type="ECO:0000259" key="1">
    <source>
        <dbReference type="Pfam" id="PF12937"/>
    </source>
</evidence>
<dbReference type="Proteomes" id="UP000736335">
    <property type="component" value="Unassembled WGS sequence"/>
</dbReference>
<feature type="domain" description="F-box" evidence="1">
    <location>
        <begin position="35"/>
        <end position="75"/>
    </location>
</feature>
<dbReference type="Gene3D" id="1.20.1280.50">
    <property type="match status" value="1"/>
</dbReference>
<reference evidence="2" key="2">
    <citation type="submission" date="2020-11" db="EMBL/GenBank/DDBJ databases">
        <authorList>
            <consortium name="DOE Joint Genome Institute"/>
            <person name="Kuo A."/>
            <person name="Miyauchi S."/>
            <person name="Kiss E."/>
            <person name="Drula E."/>
            <person name="Kohler A."/>
            <person name="Sanchez-Garcia M."/>
            <person name="Andreopoulos B."/>
            <person name="Barry K.W."/>
            <person name="Bonito G."/>
            <person name="Buee M."/>
            <person name="Carver A."/>
            <person name="Chen C."/>
            <person name="Cichocki N."/>
            <person name="Clum A."/>
            <person name="Culley D."/>
            <person name="Crous P.W."/>
            <person name="Fauchery L."/>
            <person name="Girlanda M."/>
            <person name="Hayes R."/>
            <person name="Keri Z."/>
            <person name="Labutti K."/>
            <person name="Lipzen A."/>
            <person name="Lombard V."/>
            <person name="Magnuson J."/>
            <person name="Maillard F."/>
            <person name="Morin E."/>
            <person name="Murat C."/>
            <person name="Nolan M."/>
            <person name="Ohm R."/>
            <person name="Pangilinan J."/>
            <person name="Pereira M."/>
            <person name="Perotto S."/>
            <person name="Peter M."/>
            <person name="Riley R."/>
            <person name="Sitrit Y."/>
            <person name="Stielow B."/>
            <person name="Szollosi G."/>
            <person name="Zifcakova L."/>
            <person name="Stursova M."/>
            <person name="Spatafora J.W."/>
            <person name="Tedersoo L."/>
            <person name="Vaario L.-M."/>
            <person name="Yamada A."/>
            <person name="Yan M."/>
            <person name="Wang P."/>
            <person name="Xu J."/>
            <person name="Bruns T."/>
            <person name="Baldrian P."/>
            <person name="Vilgalys R."/>
            <person name="Henrissat B."/>
            <person name="Grigoriev I.V."/>
            <person name="Hibbett D."/>
            <person name="Nagy L.G."/>
            <person name="Martin F.M."/>
        </authorList>
    </citation>
    <scope>NUCLEOTIDE SEQUENCE</scope>
    <source>
        <strain evidence="2">UH-Tt-Lm1</strain>
    </source>
</reference>
<reference evidence="2" key="1">
    <citation type="journal article" date="2020" name="Nat. Commun.">
        <title>Large-scale genome sequencing of mycorrhizal fungi provides insights into the early evolution of symbiotic traits.</title>
        <authorList>
            <person name="Miyauchi S."/>
            <person name="Kiss E."/>
            <person name="Kuo A."/>
            <person name="Drula E."/>
            <person name="Kohler A."/>
            <person name="Sanchez-Garcia M."/>
            <person name="Morin E."/>
            <person name="Andreopoulos B."/>
            <person name="Barry K.W."/>
            <person name="Bonito G."/>
            <person name="Buee M."/>
            <person name="Carver A."/>
            <person name="Chen C."/>
            <person name="Cichocki N."/>
            <person name="Clum A."/>
            <person name="Culley D."/>
            <person name="Crous P.W."/>
            <person name="Fauchery L."/>
            <person name="Girlanda M."/>
            <person name="Hayes R.D."/>
            <person name="Keri Z."/>
            <person name="LaButti K."/>
            <person name="Lipzen A."/>
            <person name="Lombard V."/>
            <person name="Magnuson J."/>
            <person name="Maillard F."/>
            <person name="Murat C."/>
            <person name="Nolan M."/>
            <person name="Ohm R.A."/>
            <person name="Pangilinan J."/>
            <person name="Pereira M.F."/>
            <person name="Perotto S."/>
            <person name="Peter M."/>
            <person name="Pfister S."/>
            <person name="Riley R."/>
            <person name="Sitrit Y."/>
            <person name="Stielow J.B."/>
            <person name="Szollosi G."/>
            <person name="Zifcakova L."/>
            <person name="Stursova M."/>
            <person name="Spatafora J.W."/>
            <person name="Tedersoo L."/>
            <person name="Vaario L.M."/>
            <person name="Yamada A."/>
            <person name="Yan M."/>
            <person name="Wang P."/>
            <person name="Xu J."/>
            <person name="Bruns T."/>
            <person name="Baldrian P."/>
            <person name="Vilgalys R."/>
            <person name="Dunand C."/>
            <person name="Henrissat B."/>
            <person name="Grigoriev I.V."/>
            <person name="Hibbett D."/>
            <person name="Nagy L.G."/>
            <person name="Martin F.M."/>
        </authorList>
    </citation>
    <scope>NUCLEOTIDE SEQUENCE</scope>
    <source>
        <strain evidence="2">UH-Tt-Lm1</strain>
    </source>
</reference>
<dbReference type="OrthoDB" id="9994419at2759"/>
<dbReference type="Pfam" id="PF12937">
    <property type="entry name" value="F-box-like"/>
    <property type="match status" value="1"/>
</dbReference>
<proteinExistence type="predicted"/>
<dbReference type="InterPro" id="IPR001810">
    <property type="entry name" value="F-box_dom"/>
</dbReference>
<evidence type="ECO:0000313" key="3">
    <source>
        <dbReference type="Proteomes" id="UP000736335"/>
    </source>
</evidence>
<gene>
    <name evidence="2" type="ORF">BJ322DRAFT_1215031</name>
</gene>
<protein>
    <recommendedName>
        <fullName evidence="1">F-box domain-containing protein</fullName>
    </recommendedName>
</protein>
<dbReference type="SUPFAM" id="SSF52047">
    <property type="entry name" value="RNI-like"/>
    <property type="match status" value="1"/>
</dbReference>
<comment type="caution">
    <text evidence="2">The sequence shown here is derived from an EMBL/GenBank/DDBJ whole genome shotgun (WGS) entry which is preliminary data.</text>
</comment>
<dbReference type="EMBL" id="WIUZ02000027">
    <property type="protein sequence ID" value="KAF9777797.1"/>
    <property type="molecule type" value="Genomic_DNA"/>
</dbReference>
<evidence type="ECO:0000313" key="2">
    <source>
        <dbReference type="EMBL" id="KAF9777797.1"/>
    </source>
</evidence>
<name>A0A9P6H222_9AGAM</name>
<dbReference type="SUPFAM" id="SSF81383">
    <property type="entry name" value="F-box domain"/>
    <property type="match status" value="1"/>
</dbReference>
<organism evidence="2 3">
    <name type="scientific">Thelephora terrestris</name>
    <dbReference type="NCBI Taxonomy" id="56493"/>
    <lineage>
        <taxon>Eukaryota</taxon>
        <taxon>Fungi</taxon>
        <taxon>Dikarya</taxon>
        <taxon>Basidiomycota</taxon>
        <taxon>Agaricomycotina</taxon>
        <taxon>Agaricomycetes</taxon>
        <taxon>Thelephorales</taxon>
        <taxon>Thelephoraceae</taxon>
        <taxon>Thelephora</taxon>
    </lineage>
</organism>
<accession>A0A9P6H222</accession>
<dbReference type="InterPro" id="IPR036047">
    <property type="entry name" value="F-box-like_dom_sf"/>
</dbReference>